<dbReference type="Pfam" id="PF02746">
    <property type="entry name" value="MR_MLE_N"/>
    <property type="match status" value="1"/>
</dbReference>
<dbReference type="SMART" id="SM00922">
    <property type="entry name" value="MR_MLE"/>
    <property type="match status" value="1"/>
</dbReference>
<protein>
    <submittedName>
        <fullName evidence="5">Mandelate racemase/muconate lactonizing protein</fullName>
    </submittedName>
</protein>
<dbReference type="PANTHER" id="PTHR13794">
    <property type="entry name" value="ENOLASE SUPERFAMILY, MANDELATE RACEMASE"/>
    <property type="match status" value="1"/>
</dbReference>
<evidence type="ECO:0000256" key="3">
    <source>
        <dbReference type="ARBA" id="ARBA00022842"/>
    </source>
</evidence>
<sequence>MRYDDAEDWRIFIGSDPALAGSRHEMAEVRPSASDRRNFVKIVDVNVRVFSHTTRRHQDTAGHAHPGPPHKVNLALLTIVDDDGAEGYCFAPPEVVRPHVIDKFVKKVLIGEDPFARERLWQDLAHWQRGSAMQLTDRALAIVDCALWDLAGRKLNMPVHKLIGTYREKIPAYGSIMCGDELENGLATPEDYGRFGEKLVKRGYKGIKLHTWMPPVSWAPDVKMDLKACAAVREAVGPDIHLMIDAFHWYTRTEALELGRGLEKLGFDWIEEPMDEQSSASYAWLAENLDIPVLGPESAGGKHFSRAEWITSKACDILRTGVHDVGGISPAMKTMHLAESFGMNCEIHGNGAPNLIVAACTKNAKWYERGLLHPFLEYDDGFEYLNALVDPMDADGFVHISDKPGMGEDINFDFINANLVE</sequence>
<dbReference type="AlphaFoldDB" id="A0A0T7GKS4"/>
<dbReference type="Pfam" id="PF13378">
    <property type="entry name" value="MR_MLE_C"/>
    <property type="match status" value="1"/>
</dbReference>
<dbReference type="GO" id="GO:0000287">
    <property type="term" value="F:magnesium ion binding"/>
    <property type="evidence" value="ECO:0007669"/>
    <property type="project" value="TreeGrafter"/>
</dbReference>
<evidence type="ECO:0000313" key="5">
    <source>
        <dbReference type="EMBL" id="CDZ47881.1"/>
    </source>
</evidence>
<dbReference type="PANTHER" id="PTHR13794:SF58">
    <property type="entry name" value="MITOCHONDRIAL ENOLASE SUPERFAMILY MEMBER 1"/>
    <property type="match status" value="1"/>
</dbReference>
<dbReference type="InterPro" id="IPR036849">
    <property type="entry name" value="Enolase-like_C_sf"/>
</dbReference>
<evidence type="ECO:0000256" key="1">
    <source>
        <dbReference type="ARBA" id="ARBA00001946"/>
    </source>
</evidence>
<keyword evidence="3" id="KW-0460">Magnesium</keyword>
<reference evidence="5 6" key="1">
    <citation type="submission" date="2014-08" db="EMBL/GenBank/DDBJ databases">
        <authorList>
            <person name="Chen Y.-H."/>
        </authorList>
    </citation>
    <scope>NUCLEOTIDE SEQUENCE [LARGE SCALE GENOMIC DNA]</scope>
</reference>
<dbReference type="InterPro" id="IPR029065">
    <property type="entry name" value="Enolase_C-like"/>
</dbReference>
<dbReference type="Gene3D" id="3.20.20.120">
    <property type="entry name" value="Enolase-like C-terminal domain"/>
    <property type="match status" value="1"/>
</dbReference>
<dbReference type="SUPFAM" id="SSF54826">
    <property type="entry name" value="Enolase N-terminal domain-like"/>
    <property type="match status" value="1"/>
</dbReference>
<dbReference type="SUPFAM" id="SSF51604">
    <property type="entry name" value="Enolase C-terminal domain-like"/>
    <property type="match status" value="1"/>
</dbReference>
<dbReference type="CDD" id="cd03329">
    <property type="entry name" value="MR_like_4"/>
    <property type="match status" value="1"/>
</dbReference>
<dbReference type="Gene3D" id="3.30.390.10">
    <property type="entry name" value="Enolase-like, N-terminal domain"/>
    <property type="match status" value="1"/>
</dbReference>
<dbReference type="GO" id="GO:0016052">
    <property type="term" value="P:carbohydrate catabolic process"/>
    <property type="evidence" value="ECO:0007669"/>
    <property type="project" value="TreeGrafter"/>
</dbReference>
<dbReference type="InterPro" id="IPR029017">
    <property type="entry name" value="Enolase-like_N"/>
</dbReference>
<dbReference type="GO" id="GO:0016836">
    <property type="term" value="F:hydro-lyase activity"/>
    <property type="evidence" value="ECO:0007669"/>
    <property type="project" value="TreeGrafter"/>
</dbReference>
<feature type="domain" description="Mandelate racemase/muconate lactonizing enzyme C-terminal" evidence="4">
    <location>
        <begin position="189"/>
        <end position="292"/>
    </location>
</feature>
<proteinExistence type="predicted"/>
<evidence type="ECO:0000256" key="2">
    <source>
        <dbReference type="ARBA" id="ARBA00022723"/>
    </source>
</evidence>
<accession>A0A0T7GKS4</accession>
<organism evidence="5 6">
    <name type="scientific">Neorhizobium galegae bv. officinalis</name>
    <dbReference type="NCBI Taxonomy" id="323656"/>
    <lineage>
        <taxon>Bacteria</taxon>
        <taxon>Pseudomonadati</taxon>
        <taxon>Pseudomonadota</taxon>
        <taxon>Alphaproteobacteria</taxon>
        <taxon>Hyphomicrobiales</taxon>
        <taxon>Rhizobiaceae</taxon>
        <taxon>Rhizobium/Agrobacterium group</taxon>
        <taxon>Neorhizobium</taxon>
    </lineage>
</organism>
<dbReference type="InterPro" id="IPR013341">
    <property type="entry name" value="Mandelate_racemase_N_dom"/>
</dbReference>
<dbReference type="Proteomes" id="UP000039660">
    <property type="component" value="Unassembled WGS sequence"/>
</dbReference>
<dbReference type="InterPro" id="IPR013342">
    <property type="entry name" value="Mandelate_racemase_C"/>
</dbReference>
<dbReference type="EMBL" id="CCRK01000004">
    <property type="protein sequence ID" value="CDZ47881.1"/>
    <property type="molecule type" value="Genomic_DNA"/>
</dbReference>
<gene>
    <name evidence="5" type="ORF">NGAL_HAMBI1189_21340</name>
</gene>
<name>A0A0T7GKS4_NEOGA</name>
<keyword evidence="2" id="KW-0479">Metal-binding</keyword>
<evidence type="ECO:0000313" key="6">
    <source>
        <dbReference type="Proteomes" id="UP000039660"/>
    </source>
</evidence>
<dbReference type="InterPro" id="IPR046945">
    <property type="entry name" value="RHMD-like"/>
</dbReference>
<comment type="cofactor">
    <cofactor evidence="1">
        <name>Mg(2+)</name>
        <dbReference type="ChEBI" id="CHEBI:18420"/>
    </cofactor>
</comment>
<evidence type="ECO:0000259" key="4">
    <source>
        <dbReference type="SMART" id="SM00922"/>
    </source>
</evidence>